<dbReference type="Gene3D" id="3.60.40.10">
    <property type="entry name" value="PPM-type phosphatase domain"/>
    <property type="match status" value="1"/>
</dbReference>
<evidence type="ECO:0000313" key="4">
    <source>
        <dbReference type="Proteomes" id="UP000184465"/>
    </source>
</evidence>
<dbReference type="EMBL" id="FRAG01000022">
    <property type="protein sequence ID" value="SHK04357.1"/>
    <property type="molecule type" value="Genomic_DNA"/>
</dbReference>
<dbReference type="Pfam" id="PF07228">
    <property type="entry name" value="SpoIIE"/>
    <property type="match status" value="1"/>
</dbReference>
<dbReference type="InterPro" id="IPR036457">
    <property type="entry name" value="PPM-type-like_dom_sf"/>
</dbReference>
<keyword evidence="4" id="KW-1185">Reference proteome</keyword>
<dbReference type="InterPro" id="IPR052016">
    <property type="entry name" value="Bact_Sigma-Reg"/>
</dbReference>
<dbReference type="Proteomes" id="UP000184465">
    <property type="component" value="Unassembled WGS sequence"/>
</dbReference>
<keyword evidence="1" id="KW-0378">Hydrolase</keyword>
<dbReference type="RefSeq" id="WP_073149557.1">
    <property type="nucleotide sequence ID" value="NZ_FRAG01000022.1"/>
</dbReference>
<dbReference type="PANTHER" id="PTHR43156:SF2">
    <property type="entry name" value="STAGE II SPORULATION PROTEIN E"/>
    <property type="match status" value="1"/>
</dbReference>
<dbReference type="InterPro" id="IPR001932">
    <property type="entry name" value="PPM-type_phosphatase-like_dom"/>
</dbReference>
<dbReference type="OrthoDB" id="9763484at2"/>
<evidence type="ECO:0000259" key="2">
    <source>
        <dbReference type="SMART" id="SM00331"/>
    </source>
</evidence>
<dbReference type="AlphaFoldDB" id="A0A1M6P8V8"/>
<evidence type="ECO:0000313" key="3">
    <source>
        <dbReference type="EMBL" id="SHK04357.1"/>
    </source>
</evidence>
<name>A0A1M6P8V8_PARC5</name>
<dbReference type="InterPro" id="IPR029016">
    <property type="entry name" value="GAF-like_dom_sf"/>
</dbReference>
<feature type="domain" description="PPM-type phosphatase" evidence="2">
    <location>
        <begin position="210"/>
        <end position="434"/>
    </location>
</feature>
<dbReference type="GO" id="GO:0016791">
    <property type="term" value="F:phosphatase activity"/>
    <property type="evidence" value="ECO:0007669"/>
    <property type="project" value="TreeGrafter"/>
</dbReference>
<organism evidence="3 4">
    <name type="scientific">Paramaledivibacter caminithermalis (strain DSM 15212 / CIP 107654 / DViRD3)</name>
    <name type="common">Clostridium caminithermale</name>
    <dbReference type="NCBI Taxonomy" id="1121301"/>
    <lineage>
        <taxon>Bacteria</taxon>
        <taxon>Bacillati</taxon>
        <taxon>Bacillota</taxon>
        <taxon>Clostridia</taxon>
        <taxon>Peptostreptococcales</taxon>
        <taxon>Caminicellaceae</taxon>
        <taxon>Paramaledivibacter</taxon>
    </lineage>
</organism>
<evidence type="ECO:0000256" key="1">
    <source>
        <dbReference type="ARBA" id="ARBA00022801"/>
    </source>
</evidence>
<proteinExistence type="predicted"/>
<protein>
    <submittedName>
        <fullName evidence="3">Serine phosphatase RsbU, regulator of sigma subunit</fullName>
    </submittedName>
</protein>
<sequence length="436" mass="50934">MNNREKIYLLEENEKLHQKLKKMSLQNDALLMLTDFTSTLLVTTDLEKVSYIIIEHAKKLMNGKNIKFIRKEPEIDTYAYYKMENNYIKKKILKRNQLGKECFFIYCNKFYISSKDKAFIAVPIKYEGENIGVIIVEGFDSGKIENKNIKLMDICSKICGIVIKNCLLMAQYENEKKIISEQNKKMSEDLKYAQKIQEYLLPRGKQHFGRYSLYCNHIQAQYLGGDFYDVFQYSYNKIIFYIADISGHGVSSALLTLFLKQAVRGIAKTFKNDYVYPSKILEKLHHRFNDFMVEEELYIGILIGVLDIEKNEVIISNGGHNVEPIHLKTEKKQVVSYDFEGLPISNWFKDLQFSYEDNKIYLDINDKLILLTDGATESRLNENELLGIKGIKEILFKNINLDCDKKFNELLKYTADSTKIYNVNDDIAFLCLKRED</sequence>
<reference evidence="3 4" key="1">
    <citation type="submission" date="2016-11" db="EMBL/GenBank/DDBJ databases">
        <authorList>
            <person name="Jaros S."/>
            <person name="Januszkiewicz K."/>
            <person name="Wedrychowicz H."/>
        </authorList>
    </citation>
    <scope>NUCLEOTIDE SEQUENCE [LARGE SCALE GENOMIC DNA]</scope>
    <source>
        <strain evidence="3 4">DSM 15212</strain>
    </source>
</reference>
<dbReference type="Gene3D" id="3.30.450.40">
    <property type="match status" value="1"/>
</dbReference>
<dbReference type="SUPFAM" id="SSF55781">
    <property type="entry name" value="GAF domain-like"/>
    <property type="match status" value="1"/>
</dbReference>
<dbReference type="SMART" id="SM00331">
    <property type="entry name" value="PP2C_SIG"/>
    <property type="match status" value="1"/>
</dbReference>
<dbReference type="PANTHER" id="PTHR43156">
    <property type="entry name" value="STAGE II SPORULATION PROTEIN E-RELATED"/>
    <property type="match status" value="1"/>
</dbReference>
<gene>
    <name evidence="3" type="ORF">SAMN02745912_02058</name>
</gene>
<dbReference type="STRING" id="1121301.SAMN02745912_02058"/>
<accession>A0A1M6P8V8</accession>